<keyword evidence="6" id="KW-0804">Transcription</keyword>
<evidence type="ECO:0000256" key="3">
    <source>
        <dbReference type="ARBA" id="ARBA00022741"/>
    </source>
</evidence>
<dbReference type="InterPro" id="IPR025866">
    <property type="entry name" value="PolyA_pol_arg_C_dom"/>
</dbReference>
<dbReference type="Pfam" id="PF12626">
    <property type="entry name" value="PolyA_pol_arg_C"/>
    <property type="match status" value="1"/>
</dbReference>
<evidence type="ECO:0000313" key="11">
    <source>
        <dbReference type="EMBL" id="UTC24424.1"/>
    </source>
</evidence>
<feature type="domain" description="tRNA nucleotidyltransferase/poly(A) polymerase RNA and SrmB- binding" evidence="10">
    <location>
        <begin position="209"/>
        <end position="268"/>
    </location>
</feature>
<dbReference type="PANTHER" id="PTHR43051">
    <property type="entry name" value="POLYNUCLEOTIDE ADENYLYLTRANSFERASE FAMILY PROTEIN"/>
    <property type="match status" value="1"/>
</dbReference>
<keyword evidence="12" id="KW-1185">Reference proteome</keyword>
<evidence type="ECO:0000313" key="12">
    <source>
        <dbReference type="Proteomes" id="UP001055955"/>
    </source>
</evidence>
<dbReference type="InterPro" id="IPR052191">
    <property type="entry name" value="tRNA_ntf/polyA_polymerase_I"/>
</dbReference>
<evidence type="ECO:0000259" key="8">
    <source>
        <dbReference type="Pfam" id="PF01743"/>
    </source>
</evidence>
<dbReference type="Gene3D" id="1.10.3090.10">
    <property type="entry name" value="cca-adding enzyme, domain 2"/>
    <property type="match status" value="1"/>
</dbReference>
<gene>
    <name evidence="11" type="primary">pcnB</name>
    <name evidence="11" type="ORF">MMH89_04225</name>
</gene>
<feature type="domain" description="Polymerase A arginine-rich C-terminal" evidence="9">
    <location>
        <begin position="336"/>
        <end position="401"/>
    </location>
</feature>
<name>A0ABY5DL69_9GAMM</name>
<feature type="domain" description="Poly A polymerase head" evidence="8">
    <location>
        <begin position="57"/>
        <end position="182"/>
    </location>
</feature>
<dbReference type="SUPFAM" id="SSF81301">
    <property type="entry name" value="Nucleotidyltransferase"/>
    <property type="match status" value="1"/>
</dbReference>
<dbReference type="RefSeq" id="WP_258568207.1">
    <property type="nucleotide sequence ID" value="NZ_CP092900.1"/>
</dbReference>
<dbReference type="InterPro" id="IPR043519">
    <property type="entry name" value="NT_sf"/>
</dbReference>
<evidence type="ECO:0000256" key="2">
    <source>
        <dbReference type="ARBA" id="ARBA00022679"/>
    </source>
</evidence>
<keyword evidence="11" id="KW-0548">Nucleotidyltransferase</keyword>
<dbReference type="Gene3D" id="3.30.460.10">
    <property type="entry name" value="Beta Polymerase, domain 2"/>
    <property type="match status" value="1"/>
</dbReference>
<evidence type="ECO:0000256" key="4">
    <source>
        <dbReference type="ARBA" id="ARBA00022840"/>
    </source>
</evidence>
<dbReference type="InterPro" id="IPR032828">
    <property type="entry name" value="PolyA_RNA-bd"/>
</dbReference>
<sequence length="404" mass="46975">MSIIENFTMMRYICQLFKGSKPPQKIIDKSIHGITFDAVDPNAIKVLHTLNKNKYDAYLVGGAIRDLGSGLTTKDCDVVTSARPNKILKCFKRSIMIGKRFRLVHVLFGRSYIEVSTFRSVAKRGREFSAKGMIKRDNVYGKIHDDVLRRDFTINALYLRYHDSAILDYVGGWDDLKHKRLRSIGNAFERFKEDPIRILRAIRFEAKLGLTVDEEIQKAIGKYRDLLLDVPAQRMFLEVVKIYYSGYARDANHLMWQYGVFDILFSETVKANTNLSKQILVRFTGHADKRFAQNERLSVAYLMAVLYWPVCESMMRKKRVRGFSEELAKDILVKVKLEIPPRVSEAVIEIWHLQYQFLMRDKMLKRVLRSSRVRAAYDLLISRATVQAKLSDVALFWSEHIESR</sequence>
<keyword evidence="2 7" id="KW-0808">Transferase</keyword>
<dbReference type="GO" id="GO:1990817">
    <property type="term" value="F:poly(A) RNA polymerase activity"/>
    <property type="evidence" value="ECO:0007669"/>
    <property type="project" value="UniProtKB-EC"/>
</dbReference>
<proteinExistence type="inferred from homology"/>
<dbReference type="Pfam" id="PF12627">
    <property type="entry name" value="PolyA_pol_RNAbd"/>
    <property type="match status" value="1"/>
</dbReference>
<protein>
    <submittedName>
        <fullName evidence="11">Polynucleotide adenylyltransferase PcnB</fullName>
        <ecNumber evidence="11">2.7.7.19</ecNumber>
    </submittedName>
</protein>
<keyword evidence="1" id="KW-0507">mRNA processing</keyword>
<dbReference type="Proteomes" id="UP001055955">
    <property type="component" value="Chromosome"/>
</dbReference>
<evidence type="ECO:0000256" key="7">
    <source>
        <dbReference type="RuleBase" id="RU003953"/>
    </source>
</evidence>
<dbReference type="SUPFAM" id="SSF81891">
    <property type="entry name" value="Poly A polymerase C-terminal region-like"/>
    <property type="match status" value="1"/>
</dbReference>
<dbReference type="EC" id="2.7.7.19" evidence="11"/>
<dbReference type="InterPro" id="IPR002646">
    <property type="entry name" value="PolA_pol_head_dom"/>
</dbReference>
<accession>A0ABY5DL69</accession>
<dbReference type="EMBL" id="CP092900">
    <property type="protein sequence ID" value="UTC24424.1"/>
    <property type="molecule type" value="Genomic_DNA"/>
</dbReference>
<comment type="similarity">
    <text evidence="7">Belongs to the tRNA nucleotidyltransferase/poly(A) polymerase family.</text>
</comment>
<evidence type="ECO:0000259" key="9">
    <source>
        <dbReference type="Pfam" id="PF12626"/>
    </source>
</evidence>
<evidence type="ECO:0000256" key="1">
    <source>
        <dbReference type="ARBA" id="ARBA00022664"/>
    </source>
</evidence>
<keyword evidence="4" id="KW-0067">ATP-binding</keyword>
<evidence type="ECO:0000256" key="5">
    <source>
        <dbReference type="ARBA" id="ARBA00022884"/>
    </source>
</evidence>
<evidence type="ECO:0000259" key="10">
    <source>
        <dbReference type="Pfam" id="PF12627"/>
    </source>
</evidence>
<keyword evidence="3" id="KW-0547">Nucleotide-binding</keyword>
<dbReference type="InterPro" id="IPR010206">
    <property type="entry name" value="PolA_pol_I"/>
</dbReference>
<organism evidence="11 12">
    <name type="scientific">Candidatus Comchoanobacter bicostacola</name>
    <dbReference type="NCBI Taxonomy" id="2919598"/>
    <lineage>
        <taxon>Bacteria</taxon>
        <taxon>Pseudomonadati</taxon>
        <taxon>Pseudomonadota</taxon>
        <taxon>Gammaproteobacteria</taxon>
        <taxon>Candidatus Comchoanobacterales</taxon>
        <taxon>Candidatus Comchoanobacteraceae</taxon>
        <taxon>Candidatus Comchoanobacter</taxon>
    </lineage>
</organism>
<reference evidence="11 12" key="1">
    <citation type="journal article" date="2022" name="Nat. Microbiol.">
        <title>The microbiome of a bacterivorous marine choanoflagellate contains a resource-demanding obligate bacterial associate.</title>
        <authorList>
            <person name="Needham D.M."/>
            <person name="Poirier C."/>
            <person name="Bachy C."/>
            <person name="George E.E."/>
            <person name="Wilken S."/>
            <person name="Yung C.C.M."/>
            <person name="Limardo A.J."/>
            <person name="Morando M."/>
            <person name="Sudek L."/>
            <person name="Malmstrom R.R."/>
            <person name="Keeling P.J."/>
            <person name="Santoro A.E."/>
            <person name="Worden A.Z."/>
        </authorList>
    </citation>
    <scope>NUCLEOTIDE SEQUENCE [LARGE SCALE GENOMIC DNA]</scope>
    <source>
        <strain evidence="11 12">Comchoano-1</strain>
    </source>
</reference>
<dbReference type="NCBIfam" id="TIGR01942">
    <property type="entry name" value="pcnB"/>
    <property type="match status" value="1"/>
</dbReference>
<evidence type="ECO:0000256" key="6">
    <source>
        <dbReference type="ARBA" id="ARBA00023163"/>
    </source>
</evidence>
<dbReference type="Pfam" id="PF01743">
    <property type="entry name" value="PolyA_pol"/>
    <property type="match status" value="1"/>
</dbReference>
<keyword evidence="5 7" id="KW-0694">RNA-binding</keyword>
<dbReference type="PANTHER" id="PTHR43051:SF1">
    <property type="entry name" value="POLYNUCLEOTIDE ADENYLYLTRANSFERASE FAMILY PROTEIN"/>
    <property type="match status" value="1"/>
</dbReference>